<dbReference type="RefSeq" id="WP_190894329.1">
    <property type="nucleotide sequence ID" value="NZ_JACJTE010000013.1"/>
</dbReference>
<gene>
    <name evidence="1" type="ORF">H6G95_14110</name>
</gene>
<reference evidence="1 2" key="1">
    <citation type="journal article" date="2020" name="ISME J.">
        <title>Comparative genomics reveals insights into cyanobacterial evolution and habitat adaptation.</title>
        <authorList>
            <person name="Chen M.Y."/>
            <person name="Teng W.K."/>
            <person name="Zhao L."/>
            <person name="Hu C.X."/>
            <person name="Zhou Y.K."/>
            <person name="Han B.P."/>
            <person name="Song L.R."/>
            <person name="Shu W.S."/>
        </authorList>
    </citation>
    <scope>NUCLEOTIDE SEQUENCE [LARGE SCALE GENOMIC DNA]</scope>
    <source>
        <strain evidence="1 2">FACHB-391</strain>
    </source>
</reference>
<accession>A0ABR8EWG2</accession>
<dbReference type="Proteomes" id="UP000604661">
    <property type="component" value="Unassembled WGS sequence"/>
</dbReference>
<organism evidence="1 2">
    <name type="scientific">Nostoc linckia FACHB-391</name>
    <dbReference type="NCBI Taxonomy" id="2692906"/>
    <lineage>
        <taxon>Bacteria</taxon>
        <taxon>Bacillati</taxon>
        <taxon>Cyanobacteriota</taxon>
        <taxon>Cyanophyceae</taxon>
        <taxon>Nostocales</taxon>
        <taxon>Nostocaceae</taxon>
        <taxon>Nostoc</taxon>
    </lineage>
</organism>
<name>A0ABR8EWG2_NOSLI</name>
<dbReference type="EMBL" id="JACJTE010000013">
    <property type="protein sequence ID" value="MBD2561726.1"/>
    <property type="molecule type" value="Genomic_DNA"/>
</dbReference>
<sequence length="115" mass="12848">MKKLVSNLPSHLILFLVIMAPSVVVSELNQNIPVKEAMNPVDTINFSSSLSEKIQAITGNRQTVAVDPHEPQLLARRPKFRLFDNGPSFVQNQPYQANQQGNRPSALETFQSLIH</sequence>
<proteinExistence type="predicted"/>
<evidence type="ECO:0000313" key="2">
    <source>
        <dbReference type="Proteomes" id="UP000604661"/>
    </source>
</evidence>
<comment type="caution">
    <text evidence="1">The sequence shown here is derived from an EMBL/GenBank/DDBJ whole genome shotgun (WGS) entry which is preliminary data.</text>
</comment>
<keyword evidence="2" id="KW-1185">Reference proteome</keyword>
<protein>
    <submittedName>
        <fullName evidence="1">Uncharacterized protein</fullName>
    </submittedName>
</protein>
<evidence type="ECO:0000313" key="1">
    <source>
        <dbReference type="EMBL" id="MBD2561726.1"/>
    </source>
</evidence>